<dbReference type="RefSeq" id="WP_156101877.1">
    <property type="nucleotide sequence ID" value="NZ_CAACYI010000001.1"/>
</dbReference>
<reference evidence="1 2" key="1">
    <citation type="submission" date="2019-02" db="EMBL/GenBank/DDBJ databases">
        <authorList>
            <consortium name="Pathogen Informatics"/>
        </authorList>
    </citation>
    <scope>NUCLEOTIDE SEQUENCE [LARGE SCALE GENOMIC DNA]</scope>
    <source>
        <strain evidence="1 2">3012STDY7089603</strain>
    </source>
</reference>
<comment type="caution">
    <text evidence="1">The sequence shown here is derived from an EMBL/GenBank/DDBJ whole genome shotgun (WGS) entry which is preliminary data.</text>
</comment>
<evidence type="ECO:0000313" key="2">
    <source>
        <dbReference type="Proteomes" id="UP000377798"/>
    </source>
</evidence>
<organism evidence="1 2">
    <name type="scientific">Urinicoccus massiliensis</name>
    <dbReference type="NCBI Taxonomy" id="1723382"/>
    <lineage>
        <taxon>Bacteria</taxon>
        <taxon>Bacillati</taxon>
        <taxon>Bacillota</taxon>
        <taxon>Tissierellia</taxon>
        <taxon>Tissierellales</taxon>
        <taxon>Peptoniphilaceae</taxon>
        <taxon>Urinicoccus</taxon>
    </lineage>
</organism>
<name>A0A8H2QRM6_9FIRM</name>
<gene>
    <name evidence="1" type="ORF">NCTC13150_00529</name>
</gene>
<proteinExistence type="predicted"/>
<dbReference type="EMBL" id="CAACYI010000001">
    <property type="protein sequence ID" value="VFB16016.1"/>
    <property type="molecule type" value="Genomic_DNA"/>
</dbReference>
<keyword evidence="2" id="KW-1185">Reference proteome</keyword>
<accession>A0A8H2QRM6</accession>
<dbReference type="Proteomes" id="UP000377798">
    <property type="component" value="Unassembled WGS sequence"/>
</dbReference>
<dbReference type="AlphaFoldDB" id="A0A8H2QRM6"/>
<evidence type="ECO:0000313" key="1">
    <source>
        <dbReference type="EMBL" id="VFB16016.1"/>
    </source>
</evidence>
<sequence>MKVRKRIKQVKRGISLAKLVHKGFRLHTAYKGSKILKAGLEDLLKPKYQR</sequence>
<protein>
    <submittedName>
        <fullName evidence="1">Uncharacterized protein</fullName>
    </submittedName>
</protein>